<sequence length="127" mass="14393">MWVKALGIPLHAWTPETFKFIGDKCGGFVDTDEDMKHRTHFYWARICIRKSTNELPAKIDIVKEDWVFEILICKDSHASIKSIGKPIGGKEVKQSNQSSDVVAISTFQSPMSTPRRGTWEVMIVALI</sequence>
<comment type="caution">
    <text evidence="1">The sequence shown here is derived from an EMBL/GenBank/DDBJ whole genome shotgun (WGS) entry which is preliminary data.</text>
</comment>
<accession>A0A9J5XB57</accession>
<dbReference type="Proteomes" id="UP000824120">
    <property type="component" value="Chromosome 9"/>
</dbReference>
<keyword evidence="2" id="KW-1185">Reference proteome</keyword>
<dbReference type="AlphaFoldDB" id="A0A9J5XB57"/>
<evidence type="ECO:0000313" key="2">
    <source>
        <dbReference type="Proteomes" id="UP000824120"/>
    </source>
</evidence>
<evidence type="ECO:0008006" key="3">
    <source>
        <dbReference type="Google" id="ProtNLM"/>
    </source>
</evidence>
<organism evidence="1 2">
    <name type="scientific">Solanum commersonii</name>
    <name type="common">Commerson's wild potato</name>
    <name type="synonym">Commerson's nightshade</name>
    <dbReference type="NCBI Taxonomy" id="4109"/>
    <lineage>
        <taxon>Eukaryota</taxon>
        <taxon>Viridiplantae</taxon>
        <taxon>Streptophyta</taxon>
        <taxon>Embryophyta</taxon>
        <taxon>Tracheophyta</taxon>
        <taxon>Spermatophyta</taxon>
        <taxon>Magnoliopsida</taxon>
        <taxon>eudicotyledons</taxon>
        <taxon>Gunneridae</taxon>
        <taxon>Pentapetalae</taxon>
        <taxon>asterids</taxon>
        <taxon>lamiids</taxon>
        <taxon>Solanales</taxon>
        <taxon>Solanaceae</taxon>
        <taxon>Solanoideae</taxon>
        <taxon>Solaneae</taxon>
        <taxon>Solanum</taxon>
    </lineage>
</organism>
<evidence type="ECO:0000313" key="1">
    <source>
        <dbReference type="EMBL" id="KAG5584502.1"/>
    </source>
</evidence>
<dbReference type="PANTHER" id="PTHR34427">
    <property type="entry name" value="DUF4283 DOMAIN PROTEIN"/>
    <property type="match status" value="1"/>
</dbReference>
<name>A0A9J5XB57_SOLCO</name>
<dbReference type="PANTHER" id="PTHR34427:SF5">
    <property type="entry name" value="DUF4283 DOMAIN-CONTAINING PROTEIN"/>
    <property type="match status" value="1"/>
</dbReference>
<gene>
    <name evidence="1" type="ORF">H5410_044936</name>
</gene>
<dbReference type="OrthoDB" id="1747345at2759"/>
<dbReference type="EMBL" id="JACXVP010000009">
    <property type="protein sequence ID" value="KAG5584502.1"/>
    <property type="molecule type" value="Genomic_DNA"/>
</dbReference>
<reference evidence="1 2" key="1">
    <citation type="submission" date="2020-09" db="EMBL/GenBank/DDBJ databases">
        <title>De no assembly of potato wild relative species, Solanum commersonii.</title>
        <authorList>
            <person name="Cho K."/>
        </authorList>
    </citation>
    <scope>NUCLEOTIDE SEQUENCE [LARGE SCALE GENOMIC DNA]</scope>
    <source>
        <strain evidence="1">LZ3.2</strain>
        <tissue evidence="1">Leaf</tissue>
    </source>
</reference>
<proteinExistence type="predicted"/>
<protein>
    <recommendedName>
        <fullName evidence="3">DUF4283 domain-containing protein</fullName>
    </recommendedName>
</protein>